<dbReference type="SUPFAM" id="SSF49764">
    <property type="entry name" value="HSP20-like chaperones"/>
    <property type="match status" value="1"/>
</dbReference>
<comment type="caution">
    <text evidence="10">The sequence shown here is derived from an EMBL/GenBank/DDBJ whole genome shotgun (WGS) entry which is preliminary data.</text>
</comment>
<evidence type="ECO:0000259" key="9">
    <source>
        <dbReference type="PROSITE" id="PS51203"/>
    </source>
</evidence>
<reference evidence="10 11" key="1">
    <citation type="submission" date="2022-05" db="EMBL/GenBank/DDBJ databases">
        <authorList>
            <consortium name="Genoscope - CEA"/>
            <person name="William W."/>
        </authorList>
    </citation>
    <scope>NUCLEOTIDE SEQUENCE [LARGE SCALE GENOMIC DNA]</scope>
</reference>
<evidence type="ECO:0000256" key="6">
    <source>
        <dbReference type="ARBA" id="ARBA00022840"/>
    </source>
</evidence>
<keyword evidence="11" id="KW-1185">Reference proteome</keyword>
<dbReference type="PANTHER" id="PTHR22655">
    <property type="entry name" value="ATP-DEPENDENT RNA HELICASE TDRD12-RELATED"/>
    <property type="match status" value="1"/>
</dbReference>
<feature type="domain" description="CS" evidence="9">
    <location>
        <begin position="8"/>
        <end position="94"/>
    </location>
</feature>
<dbReference type="Pfam" id="PF04969">
    <property type="entry name" value="CS"/>
    <property type="match status" value="1"/>
</dbReference>
<dbReference type="InterPro" id="IPR008978">
    <property type="entry name" value="HSP20-like_chaperone"/>
</dbReference>
<evidence type="ECO:0000256" key="8">
    <source>
        <dbReference type="SAM" id="MobiDB-lite"/>
    </source>
</evidence>
<dbReference type="GO" id="GO:0005524">
    <property type="term" value="F:ATP binding"/>
    <property type="evidence" value="ECO:0007669"/>
    <property type="project" value="UniProtKB-KW"/>
</dbReference>
<evidence type="ECO:0000256" key="5">
    <source>
        <dbReference type="ARBA" id="ARBA00022806"/>
    </source>
</evidence>
<keyword evidence="3" id="KW-0547">Nucleotide-binding</keyword>
<dbReference type="GO" id="GO:0016787">
    <property type="term" value="F:hydrolase activity"/>
    <property type="evidence" value="ECO:0007669"/>
    <property type="project" value="UniProtKB-KW"/>
</dbReference>
<dbReference type="PANTHER" id="PTHR22655:SF2">
    <property type="entry name" value="ATP-DEPENDENT RNA HELICASE TDRD12-RELATED"/>
    <property type="match status" value="1"/>
</dbReference>
<dbReference type="PROSITE" id="PS51203">
    <property type="entry name" value="CS"/>
    <property type="match status" value="1"/>
</dbReference>
<organism evidence="10 11">
    <name type="scientific">Pocillopora meandrina</name>
    <dbReference type="NCBI Taxonomy" id="46732"/>
    <lineage>
        <taxon>Eukaryota</taxon>
        <taxon>Metazoa</taxon>
        <taxon>Cnidaria</taxon>
        <taxon>Anthozoa</taxon>
        <taxon>Hexacorallia</taxon>
        <taxon>Scleractinia</taxon>
        <taxon>Astrocoeniina</taxon>
        <taxon>Pocilloporidae</taxon>
        <taxon>Pocillopora</taxon>
    </lineage>
</organism>
<sequence length="179" mass="20625">MMIYIFSSVHPKTVWSQTRELVRVCVKLRGVERQQTEITASRLKFSTQLRHVVYELDMELLGEIDPEQSTVIVKGSEVQILLKKRNHAVWTRLLKSKEKLPYVSIDFDRWEVWSSSEEDEAEGDANFQAAPTNPDNSHHTSEDSREGRKLVLLPEMLVSGSESDTDEILPSDVDCLKFY</sequence>
<keyword evidence="5" id="KW-0347">Helicase</keyword>
<gene>
    <name evidence="10" type="ORF">PMEA_00000821</name>
</gene>
<dbReference type="InterPro" id="IPR007052">
    <property type="entry name" value="CS_dom"/>
</dbReference>
<dbReference type="EMBL" id="CALNXJ010000001">
    <property type="protein sequence ID" value="CAH3031977.1"/>
    <property type="molecule type" value="Genomic_DNA"/>
</dbReference>
<dbReference type="GO" id="GO:0003724">
    <property type="term" value="F:RNA helicase activity"/>
    <property type="evidence" value="ECO:0007669"/>
    <property type="project" value="UniProtKB-EC"/>
</dbReference>
<evidence type="ECO:0000256" key="7">
    <source>
        <dbReference type="ARBA" id="ARBA00047984"/>
    </source>
</evidence>
<evidence type="ECO:0000313" key="10">
    <source>
        <dbReference type="EMBL" id="CAH3031977.1"/>
    </source>
</evidence>
<evidence type="ECO:0000256" key="3">
    <source>
        <dbReference type="ARBA" id="ARBA00022741"/>
    </source>
</evidence>
<proteinExistence type="predicted"/>
<feature type="compositionally biased region" description="Basic and acidic residues" evidence="8">
    <location>
        <begin position="136"/>
        <end position="148"/>
    </location>
</feature>
<accession>A0AAU9VLG7</accession>
<dbReference type="Proteomes" id="UP001159428">
    <property type="component" value="Unassembled WGS sequence"/>
</dbReference>
<name>A0AAU9VLG7_9CNID</name>
<dbReference type="AlphaFoldDB" id="A0AAU9VLG7"/>
<evidence type="ECO:0000313" key="11">
    <source>
        <dbReference type="Proteomes" id="UP001159428"/>
    </source>
</evidence>
<keyword evidence="6" id="KW-0067">ATP-binding</keyword>
<dbReference type="Gene3D" id="2.60.40.790">
    <property type="match status" value="1"/>
</dbReference>
<evidence type="ECO:0000256" key="1">
    <source>
        <dbReference type="ARBA" id="ARBA00012552"/>
    </source>
</evidence>
<evidence type="ECO:0000256" key="2">
    <source>
        <dbReference type="ARBA" id="ARBA00022737"/>
    </source>
</evidence>
<keyword evidence="4" id="KW-0378">Hydrolase</keyword>
<evidence type="ECO:0000256" key="4">
    <source>
        <dbReference type="ARBA" id="ARBA00022801"/>
    </source>
</evidence>
<dbReference type="EC" id="3.6.4.13" evidence="1"/>
<dbReference type="GO" id="GO:0042078">
    <property type="term" value="P:germ-line stem cell division"/>
    <property type="evidence" value="ECO:0007669"/>
    <property type="project" value="TreeGrafter"/>
</dbReference>
<comment type="catalytic activity">
    <reaction evidence="7">
        <text>ATP + H2O = ADP + phosphate + H(+)</text>
        <dbReference type="Rhea" id="RHEA:13065"/>
        <dbReference type="ChEBI" id="CHEBI:15377"/>
        <dbReference type="ChEBI" id="CHEBI:15378"/>
        <dbReference type="ChEBI" id="CHEBI:30616"/>
        <dbReference type="ChEBI" id="CHEBI:43474"/>
        <dbReference type="ChEBI" id="CHEBI:456216"/>
        <dbReference type="EC" id="3.6.4.13"/>
    </reaction>
</comment>
<protein>
    <recommendedName>
        <fullName evidence="1">RNA helicase</fullName>
        <ecNumber evidence="1">3.6.4.13</ecNumber>
    </recommendedName>
</protein>
<keyword evidence="2" id="KW-0677">Repeat</keyword>
<feature type="region of interest" description="Disordered" evidence="8">
    <location>
        <begin position="121"/>
        <end position="148"/>
    </location>
</feature>